<evidence type="ECO:0000313" key="2">
    <source>
        <dbReference type="EMBL" id="TNU76461.1"/>
    </source>
</evidence>
<comment type="caution">
    <text evidence="2">The sequence shown here is derived from an EMBL/GenBank/DDBJ whole genome shotgun (WGS) entry which is preliminary data.</text>
</comment>
<dbReference type="EMBL" id="VENP01000007">
    <property type="protein sequence ID" value="TNU76461.1"/>
    <property type="molecule type" value="Genomic_DNA"/>
</dbReference>
<dbReference type="SUPFAM" id="SSF54001">
    <property type="entry name" value="Cysteine proteinases"/>
    <property type="match status" value="1"/>
</dbReference>
<feature type="domain" description="Transglutaminase-like" evidence="1">
    <location>
        <begin position="148"/>
        <end position="208"/>
    </location>
</feature>
<evidence type="ECO:0000259" key="1">
    <source>
        <dbReference type="SMART" id="SM00460"/>
    </source>
</evidence>
<dbReference type="InterPro" id="IPR038765">
    <property type="entry name" value="Papain-like_cys_pep_sf"/>
</dbReference>
<dbReference type="SMART" id="SM00460">
    <property type="entry name" value="TGc"/>
    <property type="match status" value="1"/>
</dbReference>
<dbReference type="Proteomes" id="UP000313849">
    <property type="component" value="Unassembled WGS sequence"/>
</dbReference>
<dbReference type="PANTHER" id="PTHR33490">
    <property type="entry name" value="BLR5614 PROTEIN-RELATED"/>
    <property type="match status" value="1"/>
</dbReference>
<dbReference type="AlphaFoldDB" id="A0A5C5BEH2"/>
<gene>
    <name evidence="2" type="ORF">FH969_03365</name>
</gene>
<dbReference type="Gene3D" id="3.10.620.30">
    <property type="match status" value="1"/>
</dbReference>
<dbReference type="OrthoDB" id="5438043at2"/>
<evidence type="ECO:0000313" key="3">
    <source>
        <dbReference type="Proteomes" id="UP000313849"/>
    </source>
</evidence>
<sequence length="264" mass="28726">MVAVARVPGLLIEERLTIHLGETELVPTEIPAPHHGVIHNLQVDPGVSGTPLVLSYHANVDTNWDEVDSSHDDAEGEEIVGDAGGPVDLLTYLRPSRYVESDRLLGTAYAEFGGLKGRELVLAVGDWVHRQTRYTPGISRPTDGAVETLLARRGVCRDYAHVVIAMLRALDVPARLAAVYAPGLFPMDFHAVAEAWVDGAWHVVDATRLAPRHTLVRVATGRDASDTAFLSNYGARLTLDRMKVLATAEPFLPPDDHSLMLKVP</sequence>
<dbReference type="Pfam" id="PF01841">
    <property type="entry name" value="Transglut_core"/>
    <property type="match status" value="1"/>
</dbReference>
<reference evidence="2 3" key="1">
    <citation type="submission" date="2019-06" db="EMBL/GenBank/DDBJ databases">
        <title>Draft genome sequence of Miniimonas arenae KCTC 19750T isolated from sea sand.</title>
        <authorList>
            <person name="Park S.-J."/>
        </authorList>
    </citation>
    <scope>NUCLEOTIDE SEQUENCE [LARGE SCALE GENOMIC DNA]</scope>
    <source>
        <strain evidence="2 3">KCTC 19750</strain>
    </source>
</reference>
<protein>
    <submittedName>
        <fullName evidence="2">Transglutaminase family protein</fullName>
    </submittedName>
</protein>
<accession>A0A5C5BEH2</accession>
<keyword evidence="3" id="KW-1185">Reference proteome</keyword>
<name>A0A5C5BEH2_9MICO</name>
<organism evidence="2 3">
    <name type="scientific">Miniimonas arenae</name>
    <dbReference type="NCBI Taxonomy" id="676201"/>
    <lineage>
        <taxon>Bacteria</taxon>
        <taxon>Bacillati</taxon>
        <taxon>Actinomycetota</taxon>
        <taxon>Actinomycetes</taxon>
        <taxon>Micrococcales</taxon>
        <taxon>Beutenbergiaceae</taxon>
        <taxon>Miniimonas</taxon>
    </lineage>
</organism>
<dbReference type="InterPro" id="IPR002931">
    <property type="entry name" value="Transglutaminase-like"/>
</dbReference>
<dbReference type="PANTHER" id="PTHR33490:SF12">
    <property type="entry name" value="BLL5557 PROTEIN"/>
    <property type="match status" value="1"/>
</dbReference>
<proteinExistence type="predicted"/>